<accession>A0A1J7IGW9</accession>
<dbReference type="EMBL" id="CM007364">
    <property type="protein sequence ID" value="OIW13421.1"/>
    <property type="molecule type" value="Genomic_DNA"/>
</dbReference>
<dbReference type="PANTHER" id="PTHR33265">
    <property type="entry name" value="AVR9/CF-9 RAPIDLY ELICITED PROTEIN-RELATED"/>
    <property type="match status" value="1"/>
</dbReference>
<sequence>MKNKEVVHEAWTHLRIESQWVRKVGVLKHHVVQKLKYLGHPTTPSMIHNYEHELSFDKTPRYCSSYFCFNISSINPKANFDQDFEYDNGRKSSLFGIVHEDEDYCYGYEEEEIDKRAEEFIAKFYQQMKFQRENLQCNEIHNRD</sequence>
<evidence type="ECO:0000313" key="2">
    <source>
        <dbReference type="Proteomes" id="UP000188354"/>
    </source>
</evidence>
<dbReference type="AlphaFoldDB" id="A0A1J7IGW9"/>
<dbReference type="InterPro" id="IPR008480">
    <property type="entry name" value="DUF761_pln"/>
</dbReference>
<name>A0A1J7IGW9_LUPAN</name>
<dbReference type="Gramene" id="OIW13421">
    <property type="protein sequence ID" value="OIW13421"/>
    <property type="gene ID" value="TanjilG_33070"/>
</dbReference>
<organism evidence="1 2">
    <name type="scientific">Lupinus angustifolius</name>
    <name type="common">Narrow-leaved blue lupine</name>
    <dbReference type="NCBI Taxonomy" id="3871"/>
    <lineage>
        <taxon>Eukaryota</taxon>
        <taxon>Viridiplantae</taxon>
        <taxon>Streptophyta</taxon>
        <taxon>Embryophyta</taxon>
        <taxon>Tracheophyta</taxon>
        <taxon>Spermatophyta</taxon>
        <taxon>Magnoliopsida</taxon>
        <taxon>eudicotyledons</taxon>
        <taxon>Gunneridae</taxon>
        <taxon>Pentapetalae</taxon>
        <taxon>rosids</taxon>
        <taxon>fabids</taxon>
        <taxon>Fabales</taxon>
        <taxon>Fabaceae</taxon>
        <taxon>Papilionoideae</taxon>
        <taxon>50 kb inversion clade</taxon>
        <taxon>genistoids sensu lato</taxon>
        <taxon>core genistoids</taxon>
        <taxon>Genisteae</taxon>
        <taxon>Lupinus</taxon>
    </lineage>
</organism>
<keyword evidence="2" id="KW-1185">Reference proteome</keyword>
<gene>
    <name evidence="1" type="ORF">TanjilG_33070</name>
</gene>
<reference evidence="1 2" key="1">
    <citation type="journal article" date="2017" name="Plant Biotechnol. J.">
        <title>A comprehensive draft genome sequence for lupin (Lupinus angustifolius), an emerging health food: insights into plant-microbe interactions and legume evolution.</title>
        <authorList>
            <person name="Hane J.K."/>
            <person name="Ming Y."/>
            <person name="Kamphuis L.G."/>
            <person name="Nelson M.N."/>
            <person name="Garg G."/>
            <person name="Atkins C.A."/>
            <person name="Bayer P.E."/>
            <person name="Bravo A."/>
            <person name="Bringans S."/>
            <person name="Cannon S."/>
            <person name="Edwards D."/>
            <person name="Foley R."/>
            <person name="Gao L.L."/>
            <person name="Harrison M.J."/>
            <person name="Huang W."/>
            <person name="Hurgobin B."/>
            <person name="Li S."/>
            <person name="Liu C.W."/>
            <person name="McGrath A."/>
            <person name="Morahan G."/>
            <person name="Murray J."/>
            <person name="Weller J."/>
            <person name="Jian J."/>
            <person name="Singh K.B."/>
        </authorList>
    </citation>
    <scope>NUCLEOTIDE SEQUENCE [LARGE SCALE GENOMIC DNA]</scope>
    <source>
        <strain evidence="2">cv. Tanjil</strain>
        <tissue evidence="1">Whole plant</tissue>
    </source>
</reference>
<dbReference type="Proteomes" id="UP000188354">
    <property type="component" value="Chromosome LG04"/>
</dbReference>
<proteinExistence type="predicted"/>
<evidence type="ECO:0000313" key="1">
    <source>
        <dbReference type="EMBL" id="OIW13421.1"/>
    </source>
</evidence>
<protein>
    <submittedName>
        <fullName evidence="1">Uncharacterized protein</fullName>
    </submittedName>
</protein>
<dbReference type="PANTHER" id="PTHR33265:SF5">
    <property type="entry name" value="COTTON FIBER PROTEIN"/>
    <property type="match status" value="1"/>
</dbReference>
<dbReference type="Pfam" id="PF05553">
    <property type="entry name" value="DUF761"/>
    <property type="match status" value="1"/>
</dbReference>